<gene>
    <name evidence="5" type="ORF">JGS22_015400</name>
</gene>
<feature type="region of interest" description="Disordered" evidence="1">
    <location>
        <begin position="404"/>
        <end position="433"/>
    </location>
</feature>
<feature type="compositionally biased region" description="Acidic residues" evidence="1">
    <location>
        <begin position="560"/>
        <end position="572"/>
    </location>
</feature>
<feature type="compositionally biased region" description="Low complexity" evidence="1">
    <location>
        <begin position="524"/>
        <end position="533"/>
    </location>
</feature>
<feature type="region of interest" description="Disordered" evidence="1">
    <location>
        <begin position="468"/>
        <end position="591"/>
    </location>
</feature>
<dbReference type="Pfam" id="PF08341">
    <property type="entry name" value="TED"/>
    <property type="match status" value="1"/>
</dbReference>
<feature type="compositionally biased region" description="Basic and acidic residues" evidence="1">
    <location>
        <begin position="574"/>
        <end position="585"/>
    </location>
</feature>
<sequence>MISIRGRAAVSGRGARAVAFGLTMAFALTATAPGASAEELAPEDSGGGAVATLDGLAVHGKAIIHEEGERIPTGAGLFEMAVAGGGSLQTYSVDMLGTTQEQAQYQESSWRASSLHDNPDAGKIRWILKNSYPQVNDLSALARKAGAGKLTPQAAAAGTQVAIWRYSEHTEVTAVDKSAQKLASYLYKEARKEAEPGSSLALSPSSLAGRPGDRIGPITVRTAAQSATVSTAPDAGEGVRITDRKGETVTSVSHGDKVYLEIPADTEDGATALSIQAATTVPVGRVFTSQGSETTSQTQILAGSSEATAAATVNAVWAAEGAIPAVTARKDCGGGAVNVTVDNSRGDAPFEFTLGKEEHRVAAGAADRVAVPVKEDQAYRIGIAVPQGRSETFSGVLDCAPKSQVPAETPGLSVQTEPVTVGGSDSEPNLAETGNTSNVPLLIGIAAGMLVLGAVALLMVRRTKAESDDLAADDAESDADDDTSDDAPAARSADAGKSRSEGEDSPAGGAQSGVGGSGSGGEGAAAAAGGSYKAGDDDVSRADAPGDAASAAGSPKGTDPADESDAESDPEPEPAPKSRGGDGDKGPASGE</sequence>
<feature type="compositionally biased region" description="Low complexity" evidence="1">
    <location>
        <begin position="542"/>
        <end position="555"/>
    </location>
</feature>
<keyword evidence="2" id="KW-0812">Transmembrane</keyword>
<accession>A0A949N8V1</accession>
<keyword evidence="6" id="KW-1185">Reference proteome</keyword>
<evidence type="ECO:0000313" key="5">
    <source>
        <dbReference type="EMBL" id="MBU7598956.1"/>
    </source>
</evidence>
<feature type="compositionally biased region" description="Acidic residues" evidence="1">
    <location>
        <begin position="468"/>
        <end position="485"/>
    </location>
</feature>
<evidence type="ECO:0000256" key="1">
    <source>
        <dbReference type="SAM" id="MobiDB-lite"/>
    </source>
</evidence>
<evidence type="ECO:0000256" key="2">
    <source>
        <dbReference type="SAM" id="Phobius"/>
    </source>
</evidence>
<dbReference type="InterPro" id="IPR023849">
    <property type="entry name" value="TQXA_dom"/>
</dbReference>
<dbReference type="Proteomes" id="UP000694501">
    <property type="component" value="Unassembled WGS sequence"/>
</dbReference>
<dbReference type="InterPro" id="IPR013552">
    <property type="entry name" value="Thioester_dom"/>
</dbReference>
<organism evidence="5 6">
    <name type="scientific">Streptomyces tardus</name>
    <dbReference type="NCBI Taxonomy" id="2780544"/>
    <lineage>
        <taxon>Bacteria</taxon>
        <taxon>Bacillati</taxon>
        <taxon>Actinomycetota</taxon>
        <taxon>Actinomycetes</taxon>
        <taxon>Kitasatosporales</taxon>
        <taxon>Streptomycetaceae</taxon>
        <taxon>Streptomyces</taxon>
    </lineage>
</organism>
<protein>
    <submittedName>
        <fullName evidence="5">Thioester domain-containing protein</fullName>
    </submittedName>
</protein>
<feature type="transmembrane region" description="Helical" evidence="2">
    <location>
        <begin position="439"/>
        <end position="460"/>
    </location>
</feature>
<proteinExistence type="predicted"/>
<feature type="compositionally biased region" description="Gly residues" evidence="1">
    <location>
        <begin position="510"/>
        <end position="523"/>
    </location>
</feature>
<evidence type="ECO:0000259" key="4">
    <source>
        <dbReference type="Pfam" id="PF08341"/>
    </source>
</evidence>
<dbReference type="EMBL" id="JAELVF020000001">
    <property type="protein sequence ID" value="MBU7598956.1"/>
    <property type="molecule type" value="Genomic_DNA"/>
</dbReference>
<evidence type="ECO:0000256" key="3">
    <source>
        <dbReference type="SAM" id="SignalP"/>
    </source>
</evidence>
<comment type="caution">
    <text evidence="5">The sequence shown here is derived from an EMBL/GenBank/DDBJ whole genome shotgun (WGS) entry which is preliminary data.</text>
</comment>
<feature type="signal peptide" evidence="3">
    <location>
        <begin position="1"/>
        <end position="37"/>
    </location>
</feature>
<reference evidence="5" key="1">
    <citation type="submission" date="2021-06" db="EMBL/GenBank/DDBJ databases">
        <title>Sequencing of actinobacteria type strains.</title>
        <authorList>
            <person name="Nguyen G.-S."/>
            <person name="Wentzel A."/>
        </authorList>
    </citation>
    <scope>NUCLEOTIDE SEQUENCE</scope>
    <source>
        <strain evidence="5">P38-E01</strain>
    </source>
</reference>
<dbReference type="NCBIfam" id="TIGR03934">
    <property type="entry name" value="TQXA_dom"/>
    <property type="match status" value="1"/>
</dbReference>
<evidence type="ECO:0000313" key="6">
    <source>
        <dbReference type="Proteomes" id="UP000694501"/>
    </source>
</evidence>
<feature type="chain" id="PRO_5037761477" evidence="3">
    <location>
        <begin position="38"/>
        <end position="591"/>
    </location>
</feature>
<keyword evidence="3" id="KW-0732">Signal</keyword>
<keyword evidence="2" id="KW-0472">Membrane</keyword>
<feature type="domain" description="Thioester" evidence="4">
    <location>
        <begin position="106"/>
        <end position="191"/>
    </location>
</feature>
<dbReference type="Gene3D" id="1.10.150.480">
    <property type="match status" value="1"/>
</dbReference>
<keyword evidence="2" id="KW-1133">Transmembrane helix</keyword>
<name>A0A949N8V1_9ACTN</name>
<dbReference type="AlphaFoldDB" id="A0A949N8V1"/>